<dbReference type="InterPro" id="IPR009081">
    <property type="entry name" value="PP-bd_ACP"/>
</dbReference>
<accession>A0A078RUB8</accession>
<comment type="caution">
    <text evidence="2">The sequence shown here is derived from an EMBL/GenBank/DDBJ whole genome shotgun (WGS) entry which is preliminary data.</text>
</comment>
<gene>
    <name evidence="2" type="ORF">M094_2829</name>
</gene>
<organism evidence="2 3">
    <name type="scientific">Bacteroides uniformis str. 3978 T3 ii</name>
    <dbReference type="NCBI Taxonomy" id="1339349"/>
    <lineage>
        <taxon>Bacteria</taxon>
        <taxon>Pseudomonadati</taxon>
        <taxon>Bacteroidota</taxon>
        <taxon>Bacteroidia</taxon>
        <taxon>Bacteroidales</taxon>
        <taxon>Bacteroidaceae</taxon>
        <taxon>Bacteroides</taxon>
    </lineage>
</organism>
<protein>
    <submittedName>
        <fullName evidence="2">Putative acyl carrier protein</fullName>
    </submittedName>
</protein>
<dbReference type="Gene3D" id="1.10.1200.10">
    <property type="entry name" value="ACP-like"/>
    <property type="match status" value="1"/>
</dbReference>
<dbReference type="EMBL" id="JNHN01000184">
    <property type="protein sequence ID" value="KDS47898.1"/>
    <property type="molecule type" value="Genomic_DNA"/>
</dbReference>
<dbReference type="PROSITE" id="PS50075">
    <property type="entry name" value="CARRIER"/>
    <property type="match status" value="1"/>
</dbReference>
<dbReference type="RefSeq" id="WP_005830717.1">
    <property type="nucleotide sequence ID" value="NZ_JNHN01000184.1"/>
</dbReference>
<dbReference type="Proteomes" id="UP000028013">
    <property type="component" value="Unassembled WGS sequence"/>
</dbReference>
<dbReference type="Pfam" id="PF00550">
    <property type="entry name" value="PP-binding"/>
    <property type="match status" value="1"/>
</dbReference>
<dbReference type="AlphaFoldDB" id="A0A078RUB8"/>
<evidence type="ECO:0000313" key="3">
    <source>
        <dbReference type="Proteomes" id="UP000028013"/>
    </source>
</evidence>
<sequence length="80" mass="9356">MDTQTILNEMSLIFREVLKRENIVLDNETTAQDVEGWDSLTNMQLINKIEKKFNVRFTFRDIVKLKNVGDICHAILTKTN</sequence>
<feature type="domain" description="Carrier" evidence="1">
    <location>
        <begin position="1"/>
        <end position="79"/>
    </location>
</feature>
<dbReference type="InterPro" id="IPR036736">
    <property type="entry name" value="ACP-like_sf"/>
</dbReference>
<dbReference type="SUPFAM" id="SSF47336">
    <property type="entry name" value="ACP-like"/>
    <property type="match status" value="1"/>
</dbReference>
<proteinExistence type="predicted"/>
<evidence type="ECO:0000313" key="2">
    <source>
        <dbReference type="EMBL" id="KDS47898.1"/>
    </source>
</evidence>
<dbReference type="PATRIC" id="fig|1339349.3.peg.3893"/>
<name>A0A078RUB8_BACUN</name>
<reference evidence="2 3" key="1">
    <citation type="submission" date="2014-04" db="EMBL/GenBank/DDBJ databases">
        <authorList>
            <person name="Sears C."/>
            <person name="Carroll K."/>
            <person name="Sack B.R."/>
            <person name="Qadri F."/>
            <person name="Myers L.L."/>
            <person name="Chung G.-T."/>
            <person name="Escheverria P."/>
            <person name="Fraser C.M."/>
            <person name="Sadzewicz L."/>
            <person name="Shefchek K.A."/>
            <person name="Tallon L."/>
            <person name="Das S.P."/>
            <person name="Daugherty S."/>
            <person name="Mongodin E.F."/>
        </authorList>
    </citation>
    <scope>NUCLEOTIDE SEQUENCE [LARGE SCALE GENOMIC DNA]</scope>
    <source>
        <strain evidence="2 3">3978 T3 ii</strain>
    </source>
</reference>
<evidence type="ECO:0000259" key="1">
    <source>
        <dbReference type="PROSITE" id="PS50075"/>
    </source>
</evidence>
<dbReference type="GeneID" id="99750082"/>